<proteinExistence type="predicted"/>
<accession>A0A8S1P1X6</accession>
<keyword evidence="2" id="KW-1185">Reference proteome</keyword>
<comment type="caution">
    <text evidence="1">The sequence shown here is derived from an EMBL/GenBank/DDBJ whole genome shotgun (WGS) entry which is preliminary data.</text>
</comment>
<name>A0A8S1P1X6_9CILI</name>
<sequence length="78" mass="9507">MRIYQKLSLKYCKQNDIFNNKNKKINNENNLFTLSVVLNCYFNSYVFQQQQYALQVALKFEKFIKQTIMITRKVWINT</sequence>
<reference evidence="1" key="1">
    <citation type="submission" date="2021-01" db="EMBL/GenBank/DDBJ databases">
        <authorList>
            <consortium name="Genoscope - CEA"/>
            <person name="William W."/>
        </authorList>
    </citation>
    <scope>NUCLEOTIDE SEQUENCE</scope>
</reference>
<dbReference type="AlphaFoldDB" id="A0A8S1P1X6"/>
<protein>
    <submittedName>
        <fullName evidence="1">Uncharacterized protein</fullName>
    </submittedName>
</protein>
<evidence type="ECO:0000313" key="2">
    <source>
        <dbReference type="Proteomes" id="UP000692954"/>
    </source>
</evidence>
<organism evidence="1 2">
    <name type="scientific">Paramecium sonneborni</name>
    <dbReference type="NCBI Taxonomy" id="65129"/>
    <lineage>
        <taxon>Eukaryota</taxon>
        <taxon>Sar</taxon>
        <taxon>Alveolata</taxon>
        <taxon>Ciliophora</taxon>
        <taxon>Intramacronucleata</taxon>
        <taxon>Oligohymenophorea</taxon>
        <taxon>Peniculida</taxon>
        <taxon>Parameciidae</taxon>
        <taxon>Paramecium</taxon>
    </lineage>
</organism>
<evidence type="ECO:0000313" key="1">
    <source>
        <dbReference type="EMBL" id="CAD8096993.1"/>
    </source>
</evidence>
<gene>
    <name evidence="1" type="ORF">PSON_ATCC_30995.1.T0670181</name>
</gene>
<dbReference type="EMBL" id="CAJJDN010000067">
    <property type="protein sequence ID" value="CAD8096993.1"/>
    <property type="molecule type" value="Genomic_DNA"/>
</dbReference>
<dbReference type="Proteomes" id="UP000692954">
    <property type="component" value="Unassembled WGS sequence"/>
</dbReference>